<dbReference type="InterPro" id="IPR052568">
    <property type="entry name" value="PKS-FAS_Synthase"/>
</dbReference>
<sequence length="2277" mass="237108">MRTPCFGADRGMTTTADLVLALHPFGVASARFTAAAARAGGLGVLDLTGDSRPAREQLGLAAEWARPGFGVRLGAGREILAPDLPACVHTVVLTAGATTTAADFPGRRVLVEVTSGSEARDAVAAGAHGLIARGHEAGGRVGELSTYVLLQQLLAGEADGLPVWACGGIGVYTAAAAVAGGAAGVVLDTQTALLAEAELPAEVTSALSGLDGSETVIDDGLRVLRRRAPGPDGSTATLEIGQDAFLPARFQRRWGTLGAAIRGIHAAVSDALRGGVPVLGPDSMGSRALGTRLPVVQGPMTRVSDQAAFAAAVASEGALPFIALAVSGAEQTRTVLEETRSVLGDAPWGVGVLGFADEQVKSAQLEVIRELRPSHAIIAGGRPAQAVALEEAGISTFLHVPSPGLLGQFLESGARKFVFEGSECGGHVGPRASFPLWQAQLDVVDDFLVAAGKEAAAELQLLFAGGVHDERSAAMVAAMTAPLAAQGVATGVLMGTAYLFTEEAVVAGAVQPLFQQRMVDAEHTELLETAPGHATRCVRSPFTDEFVSAKEQLRADGVPSREAWERLEQLNVGRLRLASKGIERVGEELRDVPEDRQLSEGMFMAGQVAVLRSEVTTVAALHDSVTTGAQTFLDRRRAALDTGPDERAAAPEPLDIAIVGMACVFPKAPDLASFWGHVLSGTDAVTEVPASRWDPSVYFGEEGAGEHTPSRWGGFLPEIPFEPLDYGIPPASLPSIEPVQLLALDVARRALADAGYADRSFRRDRASVVFGAEAGSDLSNAMTLRAVLPSYVGQLPPELDAQLPRLTEDSFPGILANVIAGRIANRLDLQGANYTVDAACASSLAAVDVACKELTAGTSDMVLCGGADLHNGINDYLLFASAHALSPSGRSAPFDRSGDGIALGEGVACVVLKRLADAERDGDRIYAVVKGVGSSSDGRALGLTAPRADGQRRVLMRAYRNAGISPAEVGVVEAHGTGTVVGDRTELSALTEIFTQAGADPGGCVLGSVKSQIGHTKCAAGLAGLIKTTLALHHGVKPPTLHLRQPNPAWDERTSPFAFHTRARPWPAPPAQRVAGVSAFGFGGTNFHVVLRAHDDGAPPIHARDAWPAELFTFRGADRETAAKAARELLALAEADHVAQQPFRLRDLALAASRRADLAAVRGLPTRIAVLASSVTELTTALRRAVEGEHAPDDGIHLADGTEPGEIAFLFPGQGSQRPGMLAELFVSFPELQRFLRLDESAAAALFPPAGFDEAGRQAQADRVTDTRVAQPALGITALAAHHLLGRVGVRPDMTAGHSYGELAALAAAGALGPEELLWCSRARAEAVVAASGAGDPGTMAAVTASAPQVTVALEKAGVAESVVVANHNSPRQTVISGPTADVETAVEQLRAQGLKATRIPVACAFHSTLVAAAGDTFAATLASVPLETPTVQVWSNRTAAVYPTTPDAIRAELAAQIGSPVRFVEQIEAMYEAGARIFVETGPGAVLTRQVAEILGDLPHRTVTLEARRGTGLSGFLAALAELAIAGVDVRTGWLFQGRDAVDAAQVPRRRRAGWTVDGHLVRTADGAIPATALHPAQRIPEALVTTRSGTHGDHGQVLRTDTAHGGEGTGSEALISEFLRTSREMLAAQRDVLLGYLGADPGVRPGLVPVEHAPREPAVTVFPARAATAVPEPVIPNPAPDPDPAELTADAVLAAVLEVIGERTGYPADMIEPDLDLEADLSVDSIKRAEIAGQLARRLHLPTADGLDMEELARARTAAGIAELIVAARQDDTRPPETAVPGPTAVDPVVPPAEAEAVVTVPKRLVMTDFGLAPAAPDPYELTGQTFLVIGEGPLAVAVTERLDSYGARAVTATGIPDGGRFDGLIHLASPDGGPAHEPVLPGAVPLYQSALAAGPRWVLAAGASDGLRGLFRSLSREYPQTIARVVEQPAGADPSAAAEAIVAELTAADREPVVLRTGDTRRGLRMTETDRGFLGSTGAGPSDDGAAEAAALGLDHESVVLLVGGARGITARFATALATAAHCRLELFGRTPLPSLEEAPAMAATTDAELRAALIAGGLRSPAQVEREIGRIRAEREVRDTVRRLTRLGSRVRYHCVDVLDAEAVHRAVKNVHAEHGRLDAVVYAAGVIEDKLFAEKSPESFHRVFSTKTEGARAVLDAVAGLPHGPRLAVLFGSIAATLGNRGQTDYAAANDALEAIGRDWADGTDRRGLTVHWGPWAPTGTNNGMVTPELMQTYAARGISLIDPDEGATSLLRELAWGPQETTAVVYTASGW</sequence>
<evidence type="ECO:0000313" key="7">
    <source>
        <dbReference type="EMBL" id="GGV85836.1"/>
    </source>
</evidence>
<keyword evidence="8" id="KW-1185">Reference proteome</keyword>
<evidence type="ECO:0000256" key="1">
    <source>
        <dbReference type="ARBA" id="ARBA00022450"/>
    </source>
</evidence>
<dbReference type="Gene3D" id="3.40.47.10">
    <property type="match status" value="1"/>
</dbReference>
<dbReference type="PANTHER" id="PTHR43074:SF1">
    <property type="entry name" value="BETA-KETOACYL SYNTHASE FAMILY PROTEIN-RELATED"/>
    <property type="match status" value="1"/>
</dbReference>
<dbReference type="InterPro" id="IPR057326">
    <property type="entry name" value="KR_dom"/>
</dbReference>
<dbReference type="Pfam" id="PF03060">
    <property type="entry name" value="NMO"/>
    <property type="match status" value="1"/>
</dbReference>
<dbReference type="PROSITE" id="PS52004">
    <property type="entry name" value="KS3_2"/>
    <property type="match status" value="1"/>
</dbReference>
<dbReference type="PANTHER" id="PTHR43074">
    <property type="entry name" value="OMEGA-3 POLYUNSATURATED FATTY ACID SYNTHASE PFAB-RELATED"/>
    <property type="match status" value="1"/>
</dbReference>
<keyword evidence="2" id="KW-0597">Phosphoprotein</keyword>
<dbReference type="Gene3D" id="1.10.1200.10">
    <property type="entry name" value="ACP-like"/>
    <property type="match status" value="1"/>
</dbReference>
<feature type="domain" description="Carrier" evidence="5">
    <location>
        <begin position="1685"/>
        <end position="1771"/>
    </location>
</feature>
<proteinExistence type="predicted"/>
<evidence type="ECO:0000313" key="8">
    <source>
        <dbReference type="Proteomes" id="UP000660675"/>
    </source>
</evidence>
<dbReference type="SUPFAM" id="SSF47336">
    <property type="entry name" value="ACP-like"/>
    <property type="match status" value="1"/>
</dbReference>
<dbReference type="InterPro" id="IPR013968">
    <property type="entry name" value="PKS_KR"/>
</dbReference>
<dbReference type="SUPFAM" id="SSF53901">
    <property type="entry name" value="Thiolase-like"/>
    <property type="match status" value="1"/>
</dbReference>
<dbReference type="InterPro" id="IPR014043">
    <property type="entry name" value="Acyl_transferase_dom"/>
</dbReference>
<dbReference type="InterPro" id="IPR009081">
    <property type="entry name" value="PP-bd_ACP"/>
</dbReference>
<dbReference type="InterPro" id="IPR014031">
    <property type="entry name" value="Ketoacyl_synth_C"/>
</dbReference>
<accession>A0ABQ2VZ00</accession>
<dbReference type="Pfam" id="PF00109">
    <property type="entry name" value="ketoacyl-synt"/>
    <property type="match status" value="1"/>
</dbReference>
<dbReference type="InterPro" id="IPR020841">
    <property type="entry name" value="PKS_Beta-ketoAc_synthase_dom"/>
</dbReference>
<evidence type="ECO:0000259" key="6">
    <source>
        <dbReference type="PROSITE" id="PS52004"/>
    </source>
</evidence>
<dbReference type="SMART" id="SM00827">
    <property type="entry name" value="PKS_AT"/>
    <property type="match status" value="1"/>
</dbReference>
<dbReference type="InterPro" id="IPR016036">
    <property type="entry name" value="Malonyl_transacylase_ACP-bd"/>
</dbReference>
<dbReference type="InterPro" id="IPR036736">
    <property type="entry name" value="ACP-like_sf"/>
</dbReference>
<dbReference type="Pfam" id="PF02801">
    <property type="entry name" value="Ketoacyl-synt_C"/>
    <property type="match status" value="1"/>
</dbReference>
<dbReference type="InterPro" id="IPR016035">
    <property type="entry name" value="Acyl_Trfase/lysoPLipase"/>
</dbReference>
<dbReference type="Pfam" id="PF08659">
    <property type="entry name" value="KR"/>
    <property type="match status" value="1"/>
</dbReference>
<dbReference type="Gene3D" id="3.40.366.10">
    <property type="entry name" value="Malonyl-Coenzyme A Acyl Carrier Protein, domain 2"/>
    <property type="match status" value="1"/>
</dbReference>
<evidence type="ECO:0008006" key="9">
    <source>
        <dbReference type="Google" id="ProtNLM"/>
    </source>
</evidence>
<dbReference type="Gene3D" id="3.30.70.250">
    <property type="entry name" value="Malonyl-CoA ACP transacylase, ACP-binding"/>
    <property type="match status" value="1"/>
</dbReference>
<dbReference type="SUPFAM" id="SSF51412">
    <property type="entry name" value="Inosine monophosphate dehydrogenase (IMPDH)"/>
    <property type="match status" value="2"/>
</dbReference>
<dbReference type="InterPro" id="IPR001227">
    <property type="entry name" value="Ac_transferase_dom_sf"/>
</dbReference>
<dbReference type="InterPro" id="IPR014030">
    <property type="entry name" value="Ketoacyl_synth_N"/>
</dbReference>
<dbReference type="SUPFAM" id="SSF51735">
    <property type="entry name" value="NAD(P)-binding Rossmann-fold domains"/>
    <property type="match status" value="2"/>
</dbReference>
<keyword evidence="1" id="KW-0596">Phosphopantetheine</keyword>
<dbReference type="Pfam" id="PF00698">
    <property type="entry name" value="Acyl_transf_1"/>
    <property type="match status" value="1"/>
</dbReference>
<protein>
    <recommendedName>
        <fullName evidence="9">SDR family NAD(P)-dependent oxidoreductase</fullName>
    </recommendedName>
</protein>
<dbReference type="Gene3D" id="3.20.20.70">
    <property type="entry name" value="Aldolase class I"/>
    <property type="match status" value="2"/>
</dbReference>
<gene>
    <name evidence="7" type="ORF">GCM10015535_33110</name>
</gene>
<evidence type="ECO:0000259" key="5">
    <source>
        <dbReference type="PROSITE" id="PS50075"/>
    </source>
</evidence>
<dbReference type="SMART" id="SM00822">
    <property type="entry name" value="PKS_KR"/>
    <property type="match status" value="1"/>
</dbReference>
<dbReference type="SUPFAM" id="SSF52151">
    <property type="entry name" value="FabD/lysophospholipase-like"/>
    <property type="match status" value="1"/>
</dbReference>
<feature type="domain" description="Ketosynthase family 3 (KS3)" evidence="6">
    <location>
        <begin position="653"/>
        <end position="1093"/>
    </location>
</feature>
<dbReference type="SUPFAM" id="SSF55048">
    <property type="entry name" value="Probable ACP-binding domain of malonyl-CoA ACP transacylase"/>
    <property type="match status" value="1"/>
</dbReference>
<organism evidence="7 8">
    <name type="scientific">Streptomyces gelaticus</name>
    <dbReference type="NCBI Taxonomy" id="285446"/>
    <lineage>
        <taxon>Bacteria</taxon>
        <taxon>Bacillati</taxon>
        <taxon>Actinomycetota</taxon>
        <taxon>Actinomycetes</taxon>
        <taxon>Kitasatosporales</taxon>
        <taxon>Streptomycetaceae</taxon>
        <taxon>Streptomyces</taxon>
    </lineage>
</organism>
<dbReference type="Gene3D" id="3.40.50.720">
    <property type="entry name" value="NAD(P)-binding Rossmann-like Domain"/>
    <property type="match status" value="1"/>
</dbReference>
<comment type="caution">
    <text evidence="7">The sequence shown here is derived from an EMBL/GenBank/DDBJ whole genome shotgun (WGS) entry which is preliminary data.</text>
</comment>
<dbReference type="EMBL" id="BMTF01000009">
    <property type="protein sequence ID" value="GGV85836.1"/>
    <property type="molecule type" value="Genomic_DNA"/>
</dbReference>
<dbReference type="InterPro" id="IPR016039">
    <property type="entry name" value="Thiolase-like"/>
</dbReference>
<evidence type="ECO:0000256" key="2">
    <source>
        <dbReference type="ARBA" id="ARBA00022553"/>
    </source>
</evidence>
<dbReference type="Pfam" id="PF00550">
    <property type="entry name" value="PP-binding"/>
    <property type="match status" value="1"/>
</dbReference>
<dbReference type="InterPro" id="IPR013785">
    <property type="entry name" value="Aldolase_TIM"/>
</dbReference>
<dbReference type="PROSITE" id="PS50075">
    <property type="entry name" value="CARRIER"/>
    <property type="match status" value="1"/>
</dbReference>
<dbReference type="Proteomes" id="UP000660675">
    <property type="component" value="Unassembled WGS sequence"/>
</dbReference>
<name>A0ABQ2VZ00_9ACTN</name>
<dbReference type="SMART" id="SM00825">
    <property type="entry name" value="PKS_KS"/>
    <property type="match status" value="1"/>
</dbReference>
<reference evidence="8" key="1">
    <citation type="journal article" date="2019" name="Int. J. Syst. Evol. Microbiol.">
        <title>The Global Catalogue of Microorganisms (GCM) 10K type strain sequencing project: providing services to taxonomists for standard genome sequencing and annotation.</title>
        <authorList>
            <consortium name="The Broad Institute Genomics Platform"/>
            <consortium name="The Broad Institute Genome Sequencing Center for Infectious Disease"/>
            <person name="Wu L."/>
            <person name="Ma J."/>
        </authorList>
    </citation>
    <scope>NUCLEOTIDE SEQUENCE [LARGE SCALE GENOMIC DNA]</scope>
    <source>
        <strain evidence="8">JCM 4376</strain>
    </source>
</reference>
<dbReference type="CDD" id="cd00833">
    <property type="entry name" value="PKS"/>
    <property type="match status" value="1"/>
</dbReference>
<evidence type="ECO:0000256" key="4">
    <source>
        <dbReference type="ARBA" id="ARBA00023194"/>
    </source>
</evidence>
<keyword evidence="4" id="KW-0045">Antibiotic biosynthesis</keyword>
<evidence type="ECO:0000256" key="3">
    <source>
        <dbReference type="ARBA" id="ARBA00022679"/>
    </source>
</evidence>
<dbReference type="InterPro" id="IPR036291">
    <property type="entry name" value="NAD(P)-bd_dom_sf"/>
</dbReference>
<keyword evidence="3" id="KW-0808">Transferase</keyword>